<keyword evidence="3 6" id="KW-0472">Membrane</keyword>
<dbReference type="GO" id="GO:0032050">
    <property type="term" value="F:clathrin heavy chain binding"/>
    <property type="evidence" value="ECO:0007669"/>
    <property type="project" value="TreeGrafter"/>
</dbReference>
<dbReference type="AlphaFoldDB" id="A0AAV5RXH7"/>
<keyword evidence="4 6" id="KW-0168">Coated pit</keyword>
<keyword evidence="5 6" id="KW-0968">Cytoplasmic vesicle</keyword>
<comment type="caution">
    <text evidence="8">The sequence shown here is derived from an EMBL/GenBank/DDBJ whole genome shotgun (WGS) entry which is preliminary data.</text>
</comment>
<feature type="region of interest" description="Disordered" evidence="7">
    <location>
        <begin position="52"/>
        <end position="99"/>
    </location>
</feature>
<gene>
    <name evidence="8" type="ORF">DAKH74_024280</name>
</gene>
<evidence type="ECO:0000256" key="1">
    <source>
        <dbReference type="ARBA" id="ARBA00004180"/>
    </source>
</evidence>
<sequence>MSEKYPALDDDQVEIDATPVDETDFLKREAEVLGDEFKTEQDADLLNDAAEAAAAAPAAAAQPEVSDDDEFSSMQTSAAAEAAAPAPAGSGLSNPDAEKVIQEWKERSTAAIAERDSQLETAKAELQEEAVKNIDAFYETYNTKKEQQIESTRKDAEAFLKERDEFFAQDNTTWDRVLQLVNLDDAAVVGGRDRSKFKEILQRLKGKTDAPGA</sequence>
<feature type="region of interest" description="Disordered" evidence="7">
    <location>
        <begin position="1"/>
        <end position="22"/>
    </location>
</feature>
<proteinExistence type="inferred from homology"/>
<dbReference type="InterPro" id="IPR000996">
    <property type="entry name" value="Clathrin_L-chain"/>
</dbReference>
<comment type="function">
    <text evidence="6">Clathrin is the major protein of the polyhedral coat of coated pits and vesicles.</text>
</comment>
<dbReference type="GO" id="GO:0005198">
    <property type="term" value="F:structural molecule activity"/>
    <property type="evidence" value="ECO:0007669"/>
    <property type="project" value="InterPro"/>
</dbReference>
<dbReference type="GO" id="GO:0030130">
    <property type="term" value="C:clathrin coat of trans-Golgi network vesicle"/>
    <property type="evidence" value="ECO:0007669"/>
    <property type="project" value="InterPro"/>
</dbReference>
<feature type="compositionally biased region" description="Acidic residues" evidence="7">
    <location>
        <begin position="8"/>
        <end position="22"/>
    </location>
</feature>
<evidence type="ECO:0000256" key="2">
    <source>
        <dbReference type="ARBA" id="ARBA00005263"/>
    </source>
</evidence>
<feature type="compositionally biased region" description="Low complexity" evidence="7">
    <location>
        <begin position="78"/>
        <end position="88"/>
    </location>
</feature>
<evidence type="ECO:0000313" key="8">
    <source>
        <dbReference type="EMBL" id="GMM55812.1"/>
    </source>
</evidence>
<name>A0AAV5RXH7_MAUHU</name>
<accession>A0AAV5RXH7</accession>
<feature type="compositionally biased region" description="Low complexity" evidence="7">
    <location>
        <begin position="52"/>
        <end position="61"/>
    </location>
</feature>
<dbReference type="PANTHER" id="PTHR10639:SF7">
    <property type="entry name" value="CLATHRIN LIGHT CHAIN"/>
    <property type="match status" value="1"/>
</dbReference>
<dbReference type="PANTHER" id="PTHR10639">
    <property type="entry name" value="CLATHRIN LIGHT CHAIN"/>
    <property type="match status" value="1"/>
</dbReference>
<reference evidence="8 9" key="1">
    <citation type="journal article" date="2023" name="Elife">
        <title>Identification of key yeast species and microbe-microbe interactions impacting larval growth of Drosophila in the wild.</title>
        <authorList>
            <person name="Mure A."/>
            <person name="Sugiura Y."/>
            <person name="Maeda R."/>
            <person name="Honda K."/>
            <person name="Sakurai N."/>
            <person name="Takahashi Y."/>
            <person name="Watada M."/>
            <person name="Katoh T."/>
            <person name="Gotoh A."/>
            <person name="Gotoh Y."/>
            <person name="Taniguchi I."/>
            <person name="Nakamura K."/>
            <person name="Hayashi T."/>
            <person name="Katayama T."/>
            <person name="Uemura T."/>
            <person name="Hattori Y."/>
        </authorList>
    </citation>
    <scope>NUCLEOTIDE SEQUENCE [LARGE SCALE GENOMIC DNA]</scope>
    <source>
        <strain evidence="8 9">KH-74</strain>
    </source>
</reference>
<evidence type="ECO:0000313" key="9">
    <source>
        <dbReference type="Proteomes" id="UP001377567"/>
    </source>
</evidence>
<keyword evidence="9" id="KW-1185">Reference proteome</keyword>
<evidence type="ECO:0000256" key="3">
    <source>
        <dbReference type="ARBA" id="ARBA00023136"/>
    </source>
</evidence>
<protein>
    <recommendedName>
        <fullName evidence="6">Clathrin light chain</fullName>
    </recommendedName>
</protein>
<comment type="similarity">
    <text evidence="2 6">Belongs to the clathrin light chain family.</text>
</comment>
<evidence type="ECO:0000256" key="5">
    <source>
        <dbReference type="ARBA" id="ARBA00023329"/>
    </source>
</evidence>
<dbReference type="Proteomes" id="UP001377567">
    <property type="component" value="Unassembled WGS sequence"/>
</dbReference>
<evidence type="ECO:0000256" key="4">
    <source>
        <dbReference type="ARBA" id="ARBA00023176"/>
    </source>
</evidence>
<organism evidence="8 9">
    <name type="scientific">Maudiozyma humilis</name>
    <name type="common">Sour dough yeast</name>
    <name type="synonym">Kazachstania humilis</name>
    <dbReference type="NCBI Taxonomy" id="51915"/>
    <lineage>
        <taxon>Eukaryota</taxon>
        <taxon>Fungi</taxon>
        <taxon>Dikarya</taxon>
        <taxon>Ascomycota</taxon>
        <taxon>Saccharomycotina</taxon>
        <taxon>Saccharomycetes</taxon>
        <taxon>Saccharomycetales</taxon>
        <taxon>Saccharomycetaceae</taxon>
        <taxon>Maudiozyma</taxon>
    </lineage>
</organism>
<dbReference type="GO" id="GO:0006886">
    <property type="term" value="P:intracellular protein transport"/>
    <property type="evidence" value="ECO:0007669"/>
    <property type="project" value="InterPro"/>
</dbReference>
<comment type="subcellular location">
    <subcellularLocation>
        <location evidence="1 6">Cytoplasmic vesicle membrane</location>
        <topology evidence="1 6">Peripheral membrane protein</topology>
        <orientation evidence="1 6">Cytoplasmic side</orientation>
    </subcellularLocation>
    <subcellularLocation>
        <location evidence="6">Membrane</location>
        <location evidence="6">Coated pit</location>
        <topology evidence="6">Peripheral membrane protein</topology>
        <orientation evidence="6">Cytoplasmic side</orientation>
    </subcellularLocation>
    <text evidence="6">Cytoplasmic face of coated pits and vesicles.</text>
</comment>
<dbReference type="GO" id="GO:0072583">
    <property type="term" value="P:clathrin-dependent endocytosis"/>
    <property type="evidence" value="ECO:0007669"/>
    <property type="project" value="TreeGrafter"/>
</dbReference>
<evidence type="ECO:0000256" key="6">
    <source>
        <dbReference type="RuleBase" id="RU363137"/>
    </source>
</evidence>
<dbReference type="Pfam" id="PF01086">
    <property type="entry name" value="Clathrin_lg_ch"/>
    <property type="match status" value="1"/>
</dbReference>
<dbReference type="GO" id="GO:0030132">
    <property type="term" value="C:clathrin coat of coated pit"/>
    <property type="evidence" value="ECO:0007669"/>
    <property type="project" value="InterPro"/>
</dbReference>
<evidence type="ECO:0000256" key="7">
    <source>
        <dbReference type="SAM" id="MobiDB-lite"/>
    </source>
</evidence>
<dbReference type="EMBL" id="BTGD01000006">
    <property type="protein sequence ID" value="GMM55812.1"/>
    <property type="molecule type" value="Genomic_DNA"/>
</dbReference>